<protein>
    <submittedName>
        <fullName evidence="1">Uncharacterized protein</fullName>
    </submittedName>
</protein>
<sequence length="141" mass="15956">MQRNAITDTRILLINNAPIPGLLNLSEIGYDMDEIEVPDTGKIRLITSGNEKILSVEVTYLIKRNSPVLQYHLDWRRVGDARDISIIYTDKSGDIANAYRRDILADCELGAFKFPAFDQGARDKAKFTVKYAPYDLEFATV</sequence>
<dbReference type="KEGG" id="vg:55605580"/>
<evidence type="ECO:0000313" key="2">
    <source>
        <dbReference type="Proteomes" id="UP000259796"/>
    </source>
</evidence>
<organism evidence="1 2">
    <name type="scientific">Leptospira phage LE4</name>
    <dbReference type="NCBI Taxonomy" id="2041383"/>
    <lineage>
        <taxon>Viruses</taxon>
        <taxon>Duplodnaviria</taxon>
        <taxon>Heunggongvirae</taxon>
        <taxon>Uroviricota</taxon>
        <taxon>Caudoviricetes</taxon>
        <taxon>Nylescharonvirus</taxon>
        <taxon>Nylescharonvirus LE4</taxon>
    </lineage>
</organism>
<proteinExistence type="predicted"/>
<keyword evidence="2" id="KW-1185">Reference proteome</keyword>
<dbReference type="Proteomes" id="UP000259796">
    <property type="component" value="Segment"/>
</dbReference>
<name>A0A343LED5_9CAUD</name>
<dbReference type="GeneID" id="55605580"/>
<evidence type="ECO:0000313" key="1">
    <source>
        <dbReference type="EMBL" id="ATN95045.1"/>
    </source>
</evidence>
<dbReference type="RefSeq" id="YP_009835507.1">
    <property type="nucleotide sequence ID" value="NC_048679.1"/>
</dbReference>
<reference evidence="1 2" key="1">
    <citation type="journal article" date="2018" name="Sci. Rep.">
        <title>Characterization of LE3 and LE4, the only lytic phages known to infect the spirochete Leptospira.</title>
        <authorList>
            <person name="Schiettekatte O."/>
            <person name="Vincent A.T."/>
            <person name="Malosse C."/>
            <person name="Lechat P."/>
            <person name="Chamot-Rooke J."/>
            <person name="Veyrier F.J."/>
            <person name="Picardeau M."/>
            <person name="Bourhy P."/>
        </authorList>
    </citation>
    <scope>NUCLEOTIDE SEQUENCE [LARGE SCALE GENOMIC DNA]</scope>
</reference>
<dbReference type="EMBL" id="MF974397">
    <property type="protein sequence ID" value="ATN95045.1"/>
    <property type="molecule type" value="Genomic_DNA"/>
</dbReference>
<accession>A0A343LED5</accession>